<gene>
    <name evidence="2" type="ORF">OLC1_LOCUS8707</name>
</gene>
<sequence length="164" mass="18627">MYQFLCTVVAIWLIFSYVTQDIASSSDSSISNQVTSPKFVPSELPSAFENSLEKCVTLAFDDHPLSRGPAPKLAMVTDDKKKSVDWDSIVCKDILRMVNVYRRDNGYLPSYYVEALEKVPKFKNDKYALNRFLCRMDPHNNYLGVPCPDLFSGITCNVLEIVRP</sequence>
<feature type="chain" id="PRO_5043920150" evidence="1">
    <location>
        <begin position="21"/>
        <end position="164"/>
    </location>
</feature>
<dbReference type="Proteomes" id="UP001161247">
    <property type="component" value="Chromosome 3"/>
</dbReference>
<evidence type="ECO:0000313" key="3">
    <source>
        <dbReference type="Proteomes" id="UP001161247"/>
    </source>
</evidence>
<name>A0AAV1CVM3_OLDCO</name>
<evidence type="ECO:0000256" key="1">
    <source>
        <dbReference type="SAM" id="SignalP"/>
    </source>
</evidence>
<keyword evidence="1" id="KW-0732">Signal</keyword>
<dbReference type="AlphaFoldDB" id="A0AAV1CVM3"/>
<evidence type="ECO:0000313" key="2">
    <source>
        <dbReference type="EMBL" id="CAI9098522.1"/>
    </source>
</evidence>
<protein>
    <submittedName>
        <fullName evidence="2">OLC1v1035187C1</fullName>
    </submittedName>
</protein>
<proteinExistence type="predicted"/>
<feature type="signal peptide" evidence="1">
    <location>
        <begin position="1"/>
        <end position="20"/>
    </location>
</feature>
<accession>A0AAV1CVM3</accession>
<dbReference type="EMBL" id="OX459120">
    <property type="protein sequence ID" value="CAI9098522.1"/>
    <property type="molecule type" value="Genomic_DNA"/>
</dbReference>
<keyword evidence="3" id="KW-1185">Reference proteome</keyword>
<reference evidence="2" key="1">
    <citation type="submission" date="2023-03" db="EMBL/GenBank/DDBJ databases">
        <authorList>
            <person name="Julca I."/>
        </authorList>
    </citation>
    <scope>NUCLEOTIDE SEQUENCE</scope>
</reference>
<organism evidence="2 3">
    <name type="scientific">Oldenlandia corymbosa var. corymbosa</name>
    <dbReference type="NCBI Taxonomy" id="529605"/>
    <lineage>
        <taxon>Eukaryota</taxon>
        <taxon>Viridiplantae</taxon>
        <taxon>Streptophyta</taxon>
        <taxon>Embryophyta</taxon>
        <taxon>Tracheophyta</taxon>
        <taxon>Spermatophyta</taxon>
        <taxon>Magnoliopsida</taxon>
        <taxon>eudicotyledons</taxon>
        <taxon>Gunneridae</taxon>
        <taxon>Pentapetalae</taxon>
        <taxon>asterids</taxon>
        <taxon>lamiids</taxon>
        <taxon>Gentianales</taxon>
        <taxon>Rubiaceae</taxon>
        <taxon>Rubioideae</taxon>
        <taxon>Spermacoceae</taxon>
        <taxon>Hedyotis-Oldenlandia complex</taxon>
        <taxon>Oldenlandia</taxon>
    </lineage>
</organism>